<dbReference type="PANTHER" id="PTHR34187:SF2">
    <property type="entry name" value="DUF202 DOMAIN-CONTAINING PROTEIN"/>
    <property type="match status" value="1"/>
</dbReference>
<evidence type="ECO:0000256" key="6">
    <source>
        <dbReference type="SAM" id="MobiDB-lite"/>
    </source>
</evidence>
<evidence type="ECO:0000259" key="8">
    <source>
        <dbReference type="Pfam" id="PF02656"/>
    </source>
</evidence>
<keyword evidence="3 7" id="KW-0812">Transmembrane</keyword>
<comment type="caution">
    <text evidence="9">The sequence shown here is derived from an EMBL/GenBank/DDBJ whole genome shotgun (WGS) entry which is preliminary data.</text>
</comment>
<dbReference type="GO" id="GO:0005886">
    <property type="term" value="C:plasma membrane"/>
    <property type="evidence" value="ECO:0007669"/>
    <property type="project" value="UniProtKB-SubCell"/>
</dbReference>
<feature type="transmembrane region" description="Helical" evidence="7">
    <location>
        <begin position="80"/>
        <end position="101"/>
    </location>
</feature>
<dbReference type="Pfam" id="PF02656">
    <property type="entry name" value="DUF202"/>
    <property type="match status" value="1"/>
</dbReference>
<protein>
    <submittedName>
        <fullName evidence="9">9211_t:CDS:1</fullName>
    </submittedName>
</protein>
<comment type="subcellular location">
    <subcellularLocation>
        <location evidence="1">Cell membrane</location>
        <topology evidence="1">Multi-pass membrane protein</topology>
    </subcellularLocation>
</comment>
<evidence type="ECO:0000256" key="1">
    <source>
        <dbReference type="ARBA" id="ARBA00004651"/>
    </source>
</evidence>
<evidence type="ECO:0000256" key="5">
    <source>
        <dbReference type="ARBA" id="ARBA00023136"/>
    </source>
</evidence>
<feature type="transmembrane region" description="Helical" evidence="7">
    <location>
        <begin position="159"/>
        <end position="178"/>
    </location>
</feature>
<keyword evidence="4 7" id="KW-1133">Transmembrane helix</keyword>
<feature type="domain" description="DUF202" evidence="8">
    <location>
        <begin position="71"/>
        <end position="141"/>
    </location>
</feature>
<evidence type="ECO:0000256" key="3">
    <source>
        <dbReference type="ARBA" id="ARBA00022692"/>
    </source>
</evidence>
<feature type="transmembrane region" description="Helical" evidence="7">
    <location>
        <begin position="121"/>
        <end position="139"/>
    </location>
</feature>
<sequence>MSTITTTSQSRKRALSNVKPSNKERPTRVDDADTVASVVDHDALRSKKGKMLKFSDWDPTLYLENKASVARDHLANERTFLAWLRTSLSFISIGIAIVQLFRLSSSDGRSGSVKTGTPLGITFVVVGIVFLCFGVARYFHSQCIMIKGEFPASRGSVTIGTILTLTTLGGCLVVLTIVGSG</sequence>
<organism evidence="9 10">
    <name type="scientific">Paraglomus brasilianum</name>
    <dbReference type="NCBI Taxonomy" id="144538"/>
    <lineage>
        <taxon>Eukaryota</taxon>
        <taxon>Fungi</taxon>
        <taxon>Fungi incertae sedis</taxon>
        <taxon>Mucoromycota</taxon>
        <taxon>Glomeromycotina</taxon>
        <taxon>Glomeromycetes</taxon>
        <taxon>Paraglomerales</taxon>
        <taxon>Paraglomeraceae</taxon>
        <taxon>Paraglomus</taxon>
    </lineage>
</organism>
<evidence type="ECO:0000256" key="2">
    <source>
        <dbReference type="ARBA" id="ARBA00022475"/>
    </source>
</evidence>
<dbReference type="InterPro" id="IPR052053">
    <property type="entry name" value="IM_YidH-like"/>
</dbReference>
<evidence type="ECO:0000256" key="7">
    <source>
        <dbReference type="SAM" id="Phobius"/>
    </source>
</evidence>
<dbReference type="PANTHER" id="PTHR34187">
    <property type="entry name" value="FGR18P"/>
    <property type="match status" value="1"/>
</dbReference>
<evidence type="ECO:0000256" key="4">
    <source>
        <dbReference type="ARBA" id="ARBA00022989"/>
    </source>
</evidence>
<evidence type="ECO:0000313" key="9">
    <source>
        <dbReference type="EMBL" id="CAG8644390.1"/>
    </source>
</evidence>
<feature type="compositionally biased region" description="Basic and acidic residues" evidence="6">
    <location>
        <begin position="21"/>
        <end position="31"/>
    </location>
</feature>
<dbReference type="Proteomes" id="UP000789739">
    <property type="component" value="Unassembled WGS sequence"/>
</dbReference>
<dbReference type="InterPro" id="IPR003807">
    <property type="entry name" value="DUF202"/>
</dbReference>
<feature type="region of interest" description="Disordered" evidence="6">
    <location>
        <begin position="1"/>
        <end position="31"/>
    </location>
</feature>
<evidence type="ECO:0000313" key="10">
    <source>
        <dbReference type="Proteomes" id="UP000789739"/>
    </source>
</evidence>
<keyword evidence="5 7" id="KW-0472">Membrane</keyword>
<reference evidence="9" key="1">
    <citation type="submission" date="2021-06" db="EMBL/GenBank/DDBJ databases">
        <authorList>
            <person name="Kallberg Y."/>
            <person name="Tangrot J."/>
            <person name="Rosling A."/>
        </authorList>
    </citation>
    <scope>NUCLEOTIDE SEQUENCE</scope>
    <source>
        <strain evidence="9">BR232B</strain>
    </source>
</reference>
<keyword evidence="10" id="KW-1185">Reference proteome</keyword>
<gene>
    <name evidence="9" type="ORF">PBRASI_LOCUS9948</name>
</gene>
<dbReference type="EMBL" id="CAJVPI010002499">
    <property type="protein sequence ID" value="CAG8644390.1"/>
    <property type="molecule type" value="Genomic_DNA"/>
</dbReference>
<dbReference type="OrthoDB" id="199599at2759"/>
<keyword evidence="2" id="KW-1003">Cell membrane</keyword>
<dbReference type="AlphaFoldDB" id="A0A9N9DLG3"/>
<accession>A0A9N9DLG3</accession>
<proteinExistence type="predicted"/>
<name>A0A9N9DLG3_9GLOM</name>